<accession>A0ACB6RW25</accession>
<comment type="caution">
    <text evidence="1">The sequence shown here is derived from an EMBL/GenBank/DDBJ whole genome shotgun (WGS) entry which is preliminary data.</text>
</comment>
<dbReference type="EMBL" id="MU006727">
    <property type="protein sequence ID" value="KAF2625134.1"/>
    <property type="molecule type" value="Genomic_DNA"/>
</dbReference>
<organism evidence="1 2">
    <name type="scientific">Macroventuria anomochaeta</name>
    <dbReference type="NCBI Taxonomy" id="301207"/>
    <lineage>
        <taxon>Eukaryota</taxon>
        <taxon>Fungi</taxon>
        <taxon>Dikarya</taxon>
        <taxon>Ascomycota</taxon>
        <taxon>Pezizomycotina</taxon>
        <taxon>Dothideomycetes</taxon>
        <taxon>Pleosporomycetidae</taxon>
        <taxon>Pleosporales</taxon>
        <taxon>Pleosporineae</taxon>
        <taxon>Didymellaceae</taxon>
        <taxon>Macroventuria</taxon>
    </lineage>
</organism>
<protein>
    <submittedName>
        <fullName evidence="1">Uncharacterized protein</fullName>
    </submittedName>
</protein>
<gene>
    <name evidence="1" type="ORF">BU25DRAFT_460606</name>
</gene>
<keyword evidence="2" id="KW-1185">Reference proteome</keyword>
<dbReference type="Proteomes" id="UP000799754">
    <property type="component" value="Unassembled WGS sequence"/>
</dbReference>
<sequence length="138" mass="15318">MLVQKILILAAAATPMASALRSKGSRTGVSGWCDFTWANANKVQNVQCGAKDTANDDHPVYAFLALYSDNGKEKEIARFDNKAGYNTERWDNTKHSWSNLPRSNLSKARVRVCVNIQLGEDKCEWGNFVDNPYESGTS</sequence>
<evidence type="ECO:0000313" key="2">
    <source>
        <dbReference type="Proteomes" id="UP000799754"/>
    </source>
</evidence>
<reference evidence="1" key="1">
    <citation type="journal article" date="2020" name="Stud. Mycol.">
        <title>101 Dothideomycetes genomes: a test case for predicting lifestyles and emergence of pathogens.</title>
        <authorList>
            <person name="Haridas S."/>
            <person name="Albert R."/>
            <person name="Binder M."/>
            <person name="Bloem J."/>
            <person name="Labutti K."/>
            <person name="Salamov A."/>
            <person name="Andreopoulos B."/>
            <person name="Baker S."/>
            <person name="Barry K."/>
            <person name="Bills G."/>
            <person name="Bluhm B."/>
            <person name="Cannon C."/>
            <person name="Castanera R."/>
            <person name="Culley D."/>
            <person name="Daum C."/>
            <person name="Ezra D."/>
            <person name="Gonzalez J."/>
            <person name="Henrissat B."/>
            <person name="Kuo A."/>
            <person name="Liang C."/>
            <person name="Lipzen A."/>
            <person name="Lutzoni F."/>
            <person name="Magnuson J."/>
            <person name="Mondo S."/>
            <person name="Nolan M."/>
            <person name="Ohm R."/>
            <person name="Pangilinan J."/>
            <person name="Park H.-J."/>
            <person name="Ramirez L."/>
            <person name="Alfaro M."/>
            <person name="Sun H."/>
            <person name="Tritt A."/>
            <person name="Yoshinaga Y."/>
            <person name="Zwiers L.-H."/>
            <person name="Turgeon B."/>
            <person name="Goodwin S."/>
            <person name="Spatafora J."/>
            <person name="Crous P."/>
            <person name="Grigoriev I."/>
        </authorList>
    </citation>
    <scope>NUCLEOTIDE SEQUENCE</scope>
    <source>
        <strain evidence="1">CBS 525.71</strain>
    </source>
</reference>
<proteinExistence type="predicted"/>
<evidence type="ECO:0000313" key="1">
    <source>
        <dbReference type="EMBL" id="KAF2625134.1"/>
    </source>
</evidence>
<name>A0ACB6RW25_9PLEO</name>